<keyword evidence="1" id="KW-0175">Coiled coil</keyword>
<dbReference type="Proteomes" id="UP000419138">
    <property type="component" value="Unassembled WGS sequence"/>
</dbReference>
<evidence type="ECO:0000313" key="3">
    <source>
        <dbReference type="Proteomes" id="UP000419138"/>
    </source>
</evidence>
<evidence type="ECO:0000313" key="2">
    <source>
        <dbReference type="EMBL" id="MQT03878.1"/>
    </source>
</evidence>
<dbReference type="EMBL" id="VCLA01000180">
    <property type="protein sequence ID" value="MQT03878.1"/>
    <property type="molecule type" value="Genomic_DNA"/>
</dbReference>
<proteinExistence type="predicted"/>
<evidence type="ECO:0000256" key="1">
    <source>
        <dbReference type="SAM" id="Coils"/>
    </source>
</evidence>
<dbReference type="RefSeq" id="WP_153525386.1">
    <property type="nucleotide sequence ID" value="NZ_JBEPDZ010000025.1"/>
</dbReference>
<keyword evidence="3" id="KW-1185">Reference proteome</keyword>
<gene>
    <name evidence="2" type="ORF">FF041_28020</name>
</gene>
<organism evidence="2 3">
    <name type="scientific">Streptomyces jumonjinensis</name>
    <dbReference type="NCBI Taxonomy" id="1945"/>
    <lineage>
        <taxon>Bacteria</taxon>
        <taxon>Bacillati</taxon>
        <taxon>Actinomycetota</taxon>
        <taxon>Actinomycetes</taxon>
        <taxon>Kitasatosporales</taxon>
        <taxon>Streptomycetaceae</taxon>
        <taxon>Streptomyces</taxon>
    </lineage>
</organism>
<protein>
    <submittedName>
        <fullName evidence="2">Uncharacterized protein</fullName>
    </submittedName>
</protein>
<feature type="coiled-coil region" evidence="1">
    <location>
        <begin position="43"/>
        <end position="77"/>
    </location>
</feature>
<accession>A0A646KP80</accession>
<sequence length="103" mass="11448">MTSLREQLARALADNAGSCAFRASGRVWDHERAVWYRVADALLATLSEGMAQLRQQIADAEQRAEQAESTIARVRAIADATWGGDDHEDIRRDIRTALQEPTP</sequence>
<comment type="caution">
    <text evidence="2">The sequence shown here is derived from an EMBL/GenBank/DDBJ whole genome shotgun (WGS) entry which is preliminary data.</text>
</comment>
<dbReference type="AlphaFoldDB" id="A0A646KP80"/>
<reference evidence="2 3" key="1">
    <citation type="submission" date="2019-05" db="EMBL/GenBank/DDBJ databases">
        <title>Comparative genomics and metabolomics analyses of clavulanic acid producing Streptomyces species provides insight into specialized metabolism and evolution of beta-lactam biosynthetic gene clusters.</title>
        <authorList>
            <person name="Moore M.A."/>
            <person name="Cruz-Morales P."/>
            <person name="Barona Gomez F."/>
            <person name="Kapil T."/>
        </authorList>
    </citation>
    <scope>NUCLEOTIDE SEQUENCE [LARGE SCALE GENOMIC DNA]</scope>
    <source>
        <strain evidence="2 3">NRRL 5741</strain>
    </source>
</reference>
<name>A0A646KP80_STRJU</name>